<reference evidence="1 2" key="1">
    <citation type="submission" date="2019-05" db="EMBL/GenBank/DDBJ databases">
        <authorList>
            <consortium name="Pathogen Informatics"/>
        </authorList>
    </citation>
    <scope>NUCLEOTIDE SEQUENCE [LARGE SCALE GENOMIC DNA]</scope>
    <source>
        <strain evidence="1 2">NCTC12204</strain>
    </source>
</reference>
<dbReference type="InterPro" id="IPR036166">
    <property type="entry name" value="YxeA-like_sf"/>
</dbReference>
<dbReference type="PANTHER" id="PTHR36433">
    <property type="entry name" value="HYPOTHETICAL CYTOSOLIC PROTEIN"/>
    <property type="match status" value="1"/>
</dbReference>
<name>A0A7Z9AUS7_ENTHR</name>
<dbReference type="RefSeq" id="WP_010737833.1">
    <property type="nucleotide sequence ID" value="NZ_CABEEP010000001.1"/>
</dbReference>
<evidence type="ECO:0000313" key="1">
    <source>
        <dbReference type="EMBL" id="VTQ65730.1"/>
    </source>
</evidence>
<dbReference type="Proteomes" id="UP000352698">
    <property type="component" value="Unassembled WGS sequence"/>
</dbReference>
<dbReference type="PANTHER" id="PTHR36433:SF2">
    <property type="entry name" value="YXEA FAMILY PROTEIN"/>
    <property type="match status" value="1"/>
</dbReference>
<dbReference type="Pfam" id="PF06486">
    <property type="entry name" value="DUF1093"/>
    <property type="match status" value="1"/>
</dbReference>
<comment type="caution">
    <text evidence="1">The sequence shown here is derived from an EMBL/GenBank/DDBJ whole genome shotgun (WGS) entry which is preliminary data.</text>
</comment>
<protein>
    <submittedName>
        <fullName evidence="1">Uncharacterized protein conserved in bacteria</fullName>
    </submittedName>
</protein>
<sequence length="119" mass="13737">MKKILSYSIVAILLLGGSWVWYDQTFATTEYYTKIVSKGERVSIGKGNERKQYRYKYNLPSYTEDNKEKDIAFDSFKDKPLKENAYLVLHVNKSKGVVGWEEVNTKDIPSSVLNKLDSN</sequence>
<accession>A0A7Z9AUS7</accession>
<dbReference type="SUPFAM" id="SSF159121">
    <property type="entry name" value="BC4932-like"/>
    <property type="match status" value="1"/>
</dbReference>
<dbReference type="Gene3D" id="2.40.50.480">
    <property type="match status" value="1"/>
</dbReference>
<organism evidence="1 2">
    <name type="scientific">Enterococcus hirae</name>
    <dbReference type="NCBI Taxonomy" id="1354"/>
    <lineage>
        <taxon>Bacteria</taxon>
        <taxon>Bacillati</taxon>
        <taxon>Bacillota</taxon>
        <taxon>Bacilli</taxon>
        <taxon>Lactobacillales</taxon>
        <taxon>Enterococcaceae</taxon>
        <taxon>Enterococcus</taxon>
    </lineage>
</organism>
<dbReference type="EMBL" id="CABEEP010000001">
    <property type="protein sequence ID" value="VTQ65730.1"/>
    <property type="molecule type" value="Genomic_DNA"/>
</dbReference>
<gene>
    <name evidence="1" type="ORF">NCTC12204_01778</name>
</gene>
<evidence type="ECO:0000313" key="2">
    <source>
        <dbReference type="Proteomes" id="UP000352698"/>
    </source>
</evidence>
<dbReference type="NCBIfam" id="TIGR01655">
    <property type="entry name" value="yxeA_fam"/>
    <property type="match status" value="1"/>
</dbReference>
<proteinExistence type="predicted"/>
<dbReference type="InterPro" id="IPR006542">
    <property type="entry name" value="DUF1093"/>
</dbReference>
<dbReference type="AlphaFoldDB" id="A0A7Z9AUS7"/>